<proteinExistence type="predicted"/>
<evidence type="ECO:0000256" key="1">
    <source>
        <dbReference type="SAM" id="MobiDB-lite"/>
    </source>
</evidence>
<organism evidence="2 3">
    <name type="scientific">Mytilus galloprovincialis</name>
    <name type="common">Mediterranean mussel</name>
    <dbReference type="NCBI Taxonomy" id="29158"/>
    <lineage>
        <taxon>Eukaryota</taxon>
        <taxon>Metazoa</taxon>
        <taxon>Spiralia</taxon>
        <taxon>Lophotrochozoa</taxon>
        <taxon>Mollusca</taxon>
        <taxon>Bivalvia</taxon>
        <taxon>Autobranchia</taxon>
        <taxon>Pteriomorphia</taxon>
        <taxon>Mytilida</taxon>
        <taxon>Mytiloidea</taxon>
        <taxon>Mytilidae</taxon>
        <taxon>Mytilinae</taxon>
        <taxon>Mytilus</taxon>
    </lineage>
</organism>
<feature type="compositionally biased region" description="Basic and acidic residues" evidence="1">
    <location>
        <begin position="42"/>
        <end position="65"/>
    </location>
</feature>
<dbReference type="EMBL" id="UYJE01008012">
    <property type="protein sequence ID" value="VDI60163.1"/>
    <property type="molecule type" value="Genomic_DNA"/>
</dbReference>
<keyword evidence="3" id="KW-1185">Reference proteome</keyword>
<comment type="caution">
    <text evidence="2">The sequence shown here is derived from an EMBL/GenBank/DDBJ whole genome shotgun (WGS) entry which is preliminary data.</text>
</comment>
<evidence type="ECO:0000313" key="3">
    <source>
        <dbReference type="Proteomes" id="UP000596742"/>
    </source>
</evidence>
<gene>
    <name evidence="2" type="ORF">MGAL_10B035218</name>
</gene>
<dbReference type="AlphaFoldDB" id="A0A8B6G8B1"/>
<dbReference type="Proteomes" id="UP000596742">
    <property type="component" value="Unassembled WGS sequence"/>
</dbReference>
<feature type="compositionally biased region" description="Basic and acidic residues" evidence="1">
    <location>
        <begin position="133"/>
        <end position="143"/>
    </location>
</feature>
<protein>
    <submittedName>
        <fullName evidence="2">Uncharacterized protein</fullName>
    </submittedName>
</protein>
<feature type="compositionally biased region" description="Polar residues" evidence="1">
    <location>
        <begin position="94"/>
        <end position="106"/>
    </location>
</feature>
<evidence type="ECO:0000313" key="2">
    <source>
        <dbReference type="EMBL" id="VDI60163.1"/>
    </source>
</evidence>
<name>A0A8B6G8B1_MYTGA</name>
<reference evidence="2" key="1">
    <citation type="submission" date="2018-11" db="EMBL/GenBank/DDBJ databases">
        <authorList>
            <person name="Alioto T."/>
            <person name="Alioto T."/>
        </authorList>
    </citation>
    <scope>NUCLEOTIDE SEQUENCE</scope>
</reference>
<feature type="compositionally biased region" description="Polar residues" evidence="1">
    <location>
        <begin position="165"/>
        <end position="174"/>
    </location>
</feature>
<sequence length="174" mass="20179">MSHHKTFGTELKLSESKHTLNQVTKALGIGERHVRKLFRGKVTFETKSRKKAEETTREENSKSDIGEEPEYEIMDSIGERKEQPKSYIRRNQEQPETAKTISTTQEPSEKVADVLPTAEKKKPSKPVPIQDSPLKKLDNKENDTYLPMLSEDEEKRRRKTRQHQRSQTNHNGEP</sequence>
<feature type="region of interest" description="Disordered" evidence="1">
    <location>
        <begin position="42"/>
        <end position="174"/>
    </location>
</feature>
<accession>A0A8B6G8B1</accession>